<keyword evidence="1 8" id="KW-0963">Cytoplasm</keyword>
<protein>
    <recommendedName>
        <fullName evidence="8">Probable molybdenum cofactor guanylyltransferase</fullName>
        <shortName evidence="8">MoCo guanylyltransferase</shortName>
        <ecNumber evidence="8">2.7.7.77</ecNumber>
    </recommendedName>
    <alternativeName>
        <fullName evidence="8">GTP:molybdopterin guanylyltransferase</fullName>
    </alternativeName>
    <alternativeName>
        <fullName evidence="8">Mo-MPT guanylyltransferase</fullName>
    </alternativeName>
    <alternativeName>
        <fullName evidence="8">Molybdopterin guanylyltransferase</fullName>
    </alternativeName>
    <alternativeName>
        <fullName evidence="8">Molybdopterin-guanine dinucleotide synthase</fullName>
        <shortName evidence="8">MGD synthase</shortName>
    </alternativeName>
</protein>
<dbReference type="GO" id="GO:0016779">
    <property type="term" value="F:nucleotidyltransferase activity"/>
    <property type="evidence" value="ECO:0007669"/>
    <property type="project" value="UniProtKB-KW"/>
</dbReference>
<evidence type="ECO:0000259" key="9">
    <source>
        <dbReference type="Pfam" id="PF12804"/>
    </source>
</evidence>
<feature type="binding site" evidence="8">
    <location>
        <begin position="12"/>
        <end position="14"/>
    </location>
    <ligand>
        <name>GTP</name>
        <dbReference type="ChEBI" id="CHEBI:37565"/>
    </ligand>
</feature>
<comment type="caution">
    <text evidence="10">The sequence shown here is derived from an EMBL/GenBank/DDBJ whole genome shotgun (WGS) entry which is preliminary data.</text>
</comment>
<keyword evidence="10" id="KW-0548">Nucleotidyltransferase</keyword>
<dbReference type="RefSeq" id="WP_219872369.1">
    <property type="nucleotide sequence ID" value="NZ_JAHZIJ010000005.1"/>
</dbReference>
<evidence type="ECO:0000256" key="2">
    <source>
        <dbReference type="ARBA" id="ARBA00022679"/>
    </source>
</evidence>
<organism evidence="10 11">
    <name type="scientific">Paenibacillus oenotherae</name>
    <dbReference type="NCBI Taxonomy" id="1435645"/>
    <lineage>
        <taxon>Bacteria</taxon>
        <taxon>Bacillati</taxon>
        <taxon>Bacillota</taxon>
        <taxon>Bacilli</taxon>
        <taxon>Bacillales</taxon>
        <taxon>Paenibacillaceae</taxon>
        <taxon>Paenibacillus</taxon>
    </lineage>
</organism>
<dbReference type="PANTHER" id="PTHR19136:SF81">
    <property type="entry name" value="MOLYBDENUM COFACTOR GUANYLYLTRANSFERASE"/>
    <property type="match status" value="1"/>
</dbReference>
<comment type="domain">
    <text evidence="8">The N-terminal domain determines nucleotide recognition and specific binding, while the C-terminal domain determines the specific binding to the target protein.</text>
</comment>
<proteinExistence type="inferred from homology"/>
<sequence length="218" mass="23769">MMRDKGISGIVLAGGQSVRMGTDKALLDINGKPLLQLLVEQLSELCEPVIIAVGDGEREQSYRDALGEWSQRSIFVRDAYPGSGPLAGLHAALSALPEGYAFVTACDMPCLSEPLLRRMIARTEAAGRTAAPSPDTSAEIGIAAAPDVIMTAEQPFHALYHARIAGKLEGLLQEGEYRVMRMLAQLSTEVIPLDEEEEQAFQNLNTPEAYRQFLQRRT</sequence>
<evidence type="ECO:0000256" key="4">
    <source>
        <dbReference type="ARBA" id="ARBA00022741"/>
    </source>
</evidence>
<evidence type="ECO:0000256" key="7">
    <source>
        <dbReference type="ARBA" id="ARBA00023150"/>
    </source>
</evidence>
<keyword evidence="11" id="KW-1185">Reference proteome</keyword>
<dbReference type="PANTHER" id="PTHR19136">
    <property type="entry name" value="MOLYBDENUM COFACTOR GUANYLYLTRANSFERASE"/>
    <property type="match status" value="1"/>
</dbReference>
<evidence type="ECO:0000256" key="3">
    <source>
        <dbReference type="ARBA" id="ARBA00022723"/>
    </source>
</evidence>
<keyword evidence="5 8" id="KW-0460">Magnesium</keyword>
<evidence type="ECO:0000313" key="10">
    <source>
        <dbReference type="EMBL" id="MBW7475136.1"/>
    </source>
</evidence>
<comment type="similarity">
    <text evidence="8">Belongs to the MobA family.</text>
</comment>
<feature type="binding site" evidence="8">
    <location>
        <position position="107"/>
    </location>
    <ligand>
        <name>Mg(2+)</name>
        <dbReference type="ChEBI" id="CHEBI:18420"/>
    </ligand>
</feature>
<dbReference type="Gene3D" id="3.90.550.10">
    <property type="entry name" value="Spore Coat Polysaccharide Biosynthesis Protein SpsA, Chain A"/>
    <property type="match status" value="1"/>
</dbReference>
<dbReference type="EMBL" id="JAHZIJ010000005">
    <property type="protein sequence ID" value="MBW7475136.1"/>
    <property type="molecule type" value="Genomic_DNA"/>
</dbReference>
<keyword evidence="3 8" id="KW-0479">Metal-binding</keyword>
<evidence type="ECO:0000256" key="1">
    <source>
        <dbReference type="ARBA" id="ARBA00022490"/>
    </source>
</evidence>
<feature type="binding site" evidence="8">
    <location>
        <position position="78"/>
    </location>
    <ligand>
        <name>GTP</name>
        <dbReference type="ChEBI" id="CHEBI:37565"/>
    </ligand>
</feature>
<feature type="binding site" evidence="8">
    <location>
        <position position="24"/>
    </location>
    <ligand>
        <name>GTP</name>
        <dbReference type="ChEBI" id="CHEBI:37565"/>
    </ligand>
</feature>
<evidence type="ECO:0000313" key="11">
    <source>
        <dbReference type="Proteomes" id="UP000812277"/>
    </source>
</evidence>
<reference evidence="10 11" key="1">
    <citation type="submission" date="2021-07" db="EMBL/GenBank/DDBJ databases">
        <title>Paenibacillus radiodurans sp. nov., isolated from the southeastern edge of Tengger Desert.</title>
        <authorList>
            <person name="Zhang G."/>
        </authorList>
    </citation>
    <scope>NUCLEOTIDE SEQUENCE [LARGE SCALE GENOMIC DNA]</scope>
    <source>
        <strain evidence="10 11">DT7-4</strain>
    </source>
</reference>
<dbReference type="EC" id="2.7.7.77" evidence="8"/>
<dbReference type="Pfam" id="PF12804">
    <property type="entry name" value="NTP_transf_3"/>
    <property type="match status" value="1"/>
</dbReference>
<dbReference type="CDD" id="cd02503">
    <property type="entry name" value="MobA"/>
    <property type="match status" value="1"/>
</dbReference>
<evidence type="ECO:0000256" key="5">
    <source>
        <dbReference type="ARBA" id="ARBA00022842"/>
    </source>
</evidence>
<feature type="binding site" evidence="8">
    <location>
        <position position="107"/>
    </location>
    <ligand>
        <name>GTP</name>
        <dbReference type="ChEBI" id="CHEBI:37565"/>
    </ligand>
</feature>
<comment type="caution">
    <text evidence="8">Lacks conserved residue(s) required for the propagation of feature annotation.</text>
</comment>
<dbReference type="InterPro" id="IPR029044">
    <property type="entry name" value="Nucleotide-diphossugar_trans"/>
</dbReference>
<name>A0ABS7D5N6_9BACL</name>
<evidence type="ECO:0000256" key="8">
    <source>
        <dbReference type="HAMAP-Rule" id="MF_00316"/>
    </source>
</evidence>
<dbReference type="InterPro" id="IPR025877">
    <property type="entry name" value="MobA-like_NTP_Trfase"/>
</dbReference>
<dbReference type="Proteomes" id="UP000812277">
    <property type="component" value="Unassembled WGS sequence"/>
</dbReference>
<evidence type="ECO:0000256" key="6">
    <source>
        <dbReference type="ARBA" id="ARBA00023134"/>
    </source>
</evidence>
<dbReference type="SUPFAM" id="SSF53448">
    <property type="entry name" value="Nucleotide-diphospho-sugar transferases"/>
    <property type="match status" value="1"/>
</dbReference>
<comment type="subcellular location">
    <subcellularLocation>
        <location evidence="8">Cytoplasm</location>
    </subcellularLocation>
</comment>
<comment type="function">
    <text evidence="8">Transfers a GMP moiety from GTP to Mo-molybdopterin (Mo-MPT) cofactor (Moco or molybdenum cofactor) to form Mo-molybdopterin guanine dinucleotide (Mo-MGD) cofactor.</text>
</comment>
<dbReference type="HAMAP" id="MF_00316">
    <property type="entry name" value="MobA"/>
    <property type="match status" value="1"/>
</dbReference>
<comment type="cofactor">
    <cofactor evidence="8">
        <name>Mg(2+)</name>
        <dbReference type="ChEBI" id="CHEBI:18420"/>
    </cofactor>
</comment>
<keyword evidence="6 8" id="KW-0342">GTP-binding</keyword>
<gene>
    <name evidence="8" type="primary">mobA</name>
    <name evidence="10" type="ORF">K0T92_10290</name>
</gene>
<accession>A0ABS7D5N6</accession>
<feature type="domain" description="MobA-like NTP transferase" evidence="9">
    <location>
        <begin position="9"/>
        <end position="182"/>
    </location>
</feature>
<dbReference type="InterPro" id="IPR013482">
    <property type="entry name" value="Molybde_CF_guanTrfase"/>
</dbReference>
<keyword evidence="2 8" id="KW-0808">Transferase</keyword>
<keyword evidence="7 8" id="KW-0501">Molybdenum cofactor biosynthesis</keyword>
<keyword evidence="4 8" id="KW-0547">Nucleotide-binding</keyword>
<comment type="catalytic activity">
    <reaction evidence="8">
        <text>Mo-molybdopterin + GTP + H(+) = Mo-molybdopterin guanine dinucleotide + diphosphate</text>
        <dbReference type="Rhea" id="RHEA:34243"/>
        <dbReference type="ChEBI" id="CHEBI:15378"/>
        <dbReference type="ChEBI" id="CHEBI:33019"/>
        <dbReference type="ChEBI" id="CHEBI:37565"/>
        <dbReference type="ChEBI" id="CHEBI:71302"/>
        <dbReference type="ChEBI" id="CHEBI:71310"/>
        <dbReference type="EC" id="2.7.7.77"/>
    </reaction>
</comment>